<reference evidence="2 3" key="1">
    <citation type="journal article" date="2020" name="bioRxiv">
        <title>Sequence and annotation of 42 cannabis genomes reveals extensive copy number variation in cannabinoid synthesis and pathogen resistance genes.</title>
        <authorList>
            <person name="Mckernan K.J."/>
            <person name="Helbert Y."/>
            <person name="Kane L.T."/>
            <person name="Ebling H."/>
            <person name="Zhang L."/>
            <person name="Liu B."/>
            <person name="Eaton Z."/>
            <person name="Mclaughlin S."/>
            <person name="Kingan S."/>
            <person name="Baybayan P."/>
            <person name="Concepcion G."/>
            <person name="Jordan M."/>
            <person name="Riva A."/>
            <person name="Barbazuk W."/>
            <person name="Harkins T."/>
        </authorList>
    </citation>
    <scope>NUCLEOTIDE SEQUENCE [LARGE SCALE GENOMIC DNA]</scope>
    <source>
        <strain evidence="3">cv. Jamaican Lion 4</strain>
        <tissue evidence="2">Leaf</tissue>
    </source>
</reference>
<evidence type="ECO:0000313" key="3">
    <source>
        <dbReference type="Proteomes" id="UP000525078"/>
    </source>
</evidence>
<feature type="compositionally biased region" description="Basic residues" evidence="1">
    <location>
        <begin position="52"/>
        <end position="73"/>
    </location>
</feature>
<proteinExistence type="predicted"/>
<dbReference type="Proteomes" id="UP000525078">
    <property type="component" value="Unassembled WGS sequence"/>
</dbReference>
<dbReference type="AlphaFoldDB" id="A0A7J6HB71"/>
<evidence type="ECO:0000256" key="1">
    <source>
        <dbReference type="SAM" id="MobiDB-lite"/>
    </source>
</evidence>
<accession>A0A7J6HB71</accession>
<dbReference type="EMBL" id="JAATIP010000018">
    <property type="protein sequence ID" value="KAF4392543.1"/>
    <property type="molecule type" value="Genomic_DNA"/>
</dbReference>
<feature type="region of interest" description="Disordered" evidence="1">
    <location>
        <begin position="51"/>
        <end position="73"/>
    </location>
</feature>
<sequence length="73" mass="8542">MSLITISQVLYLKRTNSIRLRTTLLKYYTGGWLQIGVEYYDFDELDYEPRPGHKPGHKLGPKLKPIPRIRPKA</sequence>
<gene>
    <name evidence="2" type="ORF">F8388_000670</name>
</gene>
<comment type="caution">
    <text evidence="2">The sequence shown here is derived from an EMBL/GenBank/DDBJ whole genome shotgun (WGS) entry which is preliminary data.</text>
</comment>
<evidence type="ECO:0000313" key="2">
    <source>
        <dbReference type="EMBL" id="KAF4392543.1"/>
    </source>
</evidence>
<organism evidence="2 3">
    <name type="scientific">Cannabis sativa</name>
    <name type="common">Hemp</name>
    <name type="synonym">Marijuana</name>
    <dbReference type="NCBI Taxonomy" id="3483"/>
    <lineage>
        <taxon>Eukaryota</taxon>
        <taxon>Viridiplantae</taxon>
        <taxon>Streptophyta</taxon>
        <taxon>Embryophyta</taxon>
        <taxon>Tracheophyta</taxon>
        <taxon>Spermatophyta</taxon>
        <taxon>Magnoliopsida</taxon>
        <taxon>eudicotyledons</taxon>
        <taxon>Gunneridae</taxon>
        <taxon>Pentapetalae</taxon>
        <taxon>rosids</taxon>
        <taxon>fabids</taxon>
        <taxon>Rosales</taxon>
        <taxon>Cannabaceae</taxon>
        <taxon>Cannabis</taxon>
    </lineage>
</organism>
<name>A0A7J6HB71_CANSA</name>
<protein>
    <submittedName>
        <fullName evidence="2">Uncharacterized protein</fullName>
    </submittedName>
</protein>